<name>A0A2T0MG08_9FLAO</name>
<dbReference type="AlphaFoldDB" id="A0A2T0MG08"/>
<proteinExistence type="inferred from homology"/>
<evidence type="ECO:0000256" key="4">
    <source>
        <dbReference type="ARBA" id="ARBA00022898"/>
    </source>
</evidence>
<dbReference type="PANTHER" id="PTHR46101:SF2">
    <property type="entry name" value="SERINE DECARBOXYLASE"/>
    <property type="match status" value="1"/>
</dbReference>
<comment type="caution">
    <text evidence="8">The sequence shown here is derived from an EMBL/GenBank/DDBJ whole genome shotgun (WGS) entry which is preliminary data.</text>
</comment>
<evidence type="ECO:0000256" key="5">
    <source>
        <dbReference type="ARBA" id="ARBA00023239"/>
    </source>
</evidence>
<keyword evidence="3" id="KW-0210">Decarboxylase</keyword>
<dbReference type="InterPro" id="IPR015421">
    <property type="entry name" value="PyrdxlP-dep_Trfase_major"/>
</dbReference>
<comment type="similarity">
    <text evidence="2 7">Belongs to the group II decarboxylase family.</text>
</comment>
<feature type="modified residue" description="N6-(pyridoxal phosphate)lysine" evidence="6">
    <location>
        <position position="245"/>
    </location>
</feature>
<dbReference type="RefSeq" id="WP_106143438.1">
    <property type="nucleotide sequence ID" value="NZ_PVYX01000001.1"/>
</dbReference>
<reference evidence="8 9" key="1">
    <citation type="submission" date="2018-03" db="EMBL/GenBank/DDBJ databases">
        <title>Genomic Encyclopedia of Archaeal and Bacterial Type Strains, Phase II (KMG-II): from individual species to whole genera.</title>
        <authorList>
            <person name="Goeker M."/>
        </authorList>
    </citation>
    <scope>NUCLEOTIDE SEQUENCE [LARGE SCALE GENOMIC DNA]</scope>
    <source>
        <strain evidence="8 9">DSM 25027</strain>
    </source>
</reference>
<dbReference type="Gene3D" id="3.90.1150.10">
    <property type="entry name" value="Aspartate Aminotransferase, domain 1"/>
    <property type="match status" value="1"/>
</dbReference>
<dbReference type="EMBL" id="PVYX01000001">
    <property type="protein sequence ID" value="PRX56466.1"/>
    <property type="molecule type" value="Genomic_DNA"/>
</dbReference>
<dbReference type="SUPFAM" id="SSF53383">
    <property type="entry name" value="PLP-dependent transferases"/>
    <property type="match status" value="1"/>
</dbReference>
<dbReference type="Gene3D" id="3.40.640.10">
    <property type="entry name" value="Type I PLP-dependent aspartate aminotransferase-like (Major domain)"/>
    <property type="match status" value="1"/>
</dbReference>
<sequence>MNNSEDLERLAEAEIRLSYFLAEQIKNSTTYFGYPEVPENNDLSILGISSLAKLHLNNAGDPWVHGNAKMHTKEFEQEALDFVAHLYGIEDNYWGYITSGGTEGNLYGMYTGRDYLANQGKRPVFLFSSSSHYSIPKNAHLLGIKALQVSAQTSGEMDYDDLAKKLKTIENQDGIIVNLNLGTTMTGAMDSLTQINTVINDLGIPRDRVFIHADAALMGFIYPFLENAESLFENGVNSIAISGHKFPGAIHPCGIVLSQKKVHDIAFGENWVPYVGTKDTTISGSRNGFLALNLWYIFQKKGIQGFRDEGMQCIENAKYLTQKLKDMNYPDVFHFPNQIIVTFKNPIPALVRKYQLATQGDMAHVVVMQHITKSRIDSFCKDLMKNIV</sequence>
<dbReference type="GO" id="GO:0016831">
    <property type="term" value="F:carboxy-lyase activity"/>
    <property type="evidence" value="ECO:0007669"/>
    <property type="project" value="UniProtKB-KW"/>
</dbReference>
<evidence type="ECO:0000256" key="2">
    <source>
        <dbReference type="ARBA" id="ARBA00009533"/>
    </source>
</evidence>
<dbReference type="InterPro" id="IPR002129">
    <property type="entry name" value="PyrdxlP-dep_de-COase"/>
</dbReference>
<evidence type="ECO:0000313" key="9">
    <source>
        <dbReference type="Proteomes" id="UP000237640"/>
    </source>
</evidence>
<dbReference type="PANTHER" id="PTHR46101">
    <property type="match status" value="1"/>
</dbReference>
<dbReference type="GO" id="GO:0030170">
    <property type="term" value="F:pyridoxal phosphate binding"/>
    <property type="evidence" value="ECO:0007669"/>
    <property type="project" value="InterPro"/>
</dbReference>
<dbReference type="Pfam" id="PF00282">
    <property type="entry name" value="Pyridoxal_deC"/>
    <property type="match status" value="1"/>
</dbReference>
<dbReference type="InterPro" id="IPR015422">
    <property type="entry name" value="PyrdxlP-dep_Trfase_small"/>
</dbReference>
<comment type="cofactor">
    <cofactor evidence="1 6 7">
        <name>pyridoxal 5'-phosphate</name>
        <dbReference type="ChEBI" id="CHEBI:597326"/>
    </cofactor>
</comment>
<keyword evidence="5 7" id="KW-0456">Lyase</keyword>
<evidence type="ECO:0000256" key="7">
    <source>
        <dbReference type="RuleBase" id="RU000382"/>
    </source>
</evidence>
<evidence type="ECO:0000256" key="3">
    <source>
        <dbReference type="ARBA" id="ARBA00022793"/>
    </source>
</evidence>
<protein>
    <submittedName>
        <fullName evidence="8">Histidine decarboxylase</fullName>
    </submittedName>
</protein>
<dbReference type="NCBIfam" id="NF002748">
    <property type="entry name" value="PRK02769.1"/>
    <property type="match status" value="1"/>
</dbReference>
<evidence type="ECO:0000313" key="8">
    <source>
        <dbReference type="EMBL" id="PRX56466.1"/>
    </source>
</evidence>
<dbReference type="GO" id="GO:0019752">
    <property type="term" value="P:carboxylic acid metabolic process"/>
    <property type="evidence" value="ECO:0007669"/>
    <property type="project" value="InterPro"/>
</dbReference>
<evidence type="ECO:0000256" key="1">
    <source>
        <dbReference type="ARBA" id="ARBA00001933"/>
    </source>
</evidence>
<dbReference type="OrthoDB" id="9803665at2"/>
<keyword evidence="4 6" id="KW-0663">Pyridoxal phosphate</keyword>
<dbReference type="InterPro" id="IPR015424">
    <property type="entry name" value="PyrdxlP-dep_Trfase"/>
</dbReference>
<organism evidence="8 9">
    <name type="scientific">Flagellimonas meridianipacifica</name>
    <dbReference type="NCBI Taxonomy" id="1080225"/>
    <lineage>
        <taxon>Bacteria</taxon>
        <taxon>Pseudomonadati</taxon>
        <taxon>Bacteroidota</taxon>
        <taxon>Flavobacteriia</taxon>
        <taxon>Flavobacteriales</taxon>
        <taxon>Flavobacteriaceae</taxon>
        <taxon>Flagellimonas</taxon>
    </lineage>
</organism>
<accession>A0A2T0MG08</accession>
<dbReference type="InterPro" id="IPR051151">
    <property type="entry name" value="Group_II_Decarboxylase"/>
</dbReference>
<evidence type="ECO:0000256" key="6">
    <source>
        <dbReference type="PIRSR" id="PIRSR602129-50"/>
    </source>
</evidence>
<gene>
    <name evidence="8" type="ORF">CLV81_0463</name>
</gene>
<keyword evidence="9" id="KW-1185">Reference proteome</keyword>
<dbReference type="Proteomes" id="UP000237640">
    <property type="component" value="Unassembled WGS sequence"/>
</dbReference>